<evidence type="ECO:0000259" key="1">
    <source>
        <dbReference type="Pfam" id="PF09346"/>
    </source>
</evidence>
<dbReference type="InterPro" id="IPR018958">
    <property type="entry name" value="Knr4/Smi1-like_dom"/>
</dbReference>
<reference evidence="2 3" key="1">
    <citation type="submission" date="2020-04" db="EMBL/GenBank/DDBJ databases">
        <title>Molecular characterization of pseudomonads from Agaricus bisporus reveal novel blotch 2 pathogens in Western Europe.</title>
        <authorList>
            <person name="Taparia T."/>
            <person name="Krijger M."/>
            <person name="Haynes E."/>
            <person name="Elpinstone J.G."/>
            <person name="Noble R."/>
            <person name="Van Der Wolf J."/>
        </authorList>
    </citation>
    <scope>NUCLEOTIDE SEQUENCE [LARGE SCALE GENOMIC DNA]</scope>
    <source>
        <strain evidence="2 3">IPO3782</strain>
    </source>
</reference>
<dbReference type="Gene3D" id="3.40.1580.10">
    <property type="entry name" value="SMI1/KNR4-like"/>
    <property type="match status" value="1"/>
</dbReference>
<organism evidence="2 3">
    <name type="scientific">Pseudomonas yamanorum</name>
    <dbReference type="NCBI Taxonomy" id="515393"/>
    <lineage>
        <taxon>Bacteria</taxon>
        <taxon>Pseudomonadati</taxon>
        <taxon>Pseudomonadota</taxon>
        <taxon>Gammaproteobacteria</taxon>
        <taxon>Pseudomonadales</taxon>
        <taxon>Pseudomonadaceae</taxon>
        <taxon>Pseudomonas</taxon>
    </lineage>
</organism>
<sequence>MNIKNLNGVIEFGTGASEYELQGLERQLEEKIPCEYKFLLSQSNGVWHKNGLVIYAIEDVFERNETMGAIKYAAGYLAIGDDSGGRAILVPYEGTGVYIVDQGSMDPDDFDRVGASLTDWVNNGCVLP</sequence>
<proteinExistence type="predicted"/>
<gene>
    <name evidence="2" type="ORF">HX822_05555</name>
</gene>
<comment type="caution">
    <text evidence="2">The sequence shown here is derived from an EMBL/GenBank/DDBJ whole genome shotgun (WGS) entry which is preliminary data.</text>
</comment>
<dbReference type="AlphaFoldDB" id="A0A7Y8ECZ6"/>
<dbReference type="RefSeq" id="WP_087694696.1">
    <property type="nucleotide sequence ID" value="NZ_JACARG010000010.1"/>
</dbReference>
<dbReference type="EMBL" id="JACARG010000010">
    <property type="protein sequence ID" value="NWE12396.1"/>
    <property type="molecule type" value="Genomic_DNA"/>
</dbReference>
<feature type="domain" description="Knr4/Smi1-like" evidence="1">
    <location>
        <begin position="15"/>
        <end position="122"/>
    </location>
</feature>
<protein>
    <submittedName>
        <fullName evidence="2">SMI1/KNR4 family protein</fullName>
    </submittedName>
</protein>
<accession>A0A7Y8ECZ6</accession>
<evidence type="ECO:0000313" key="3">
    <source>
        <dbReference type="Proteomes" id="UP000531950"/>
    </source>
</evidence>
<name>A0A7Y8ECZ6_9PSED</name>
<dbReference type="Pfam" id="PF09346">
    <property type="entry name" value="SMI1_KNR4"/>
    <property type="match status" value="1"/>
</dbReference>
<dbReference type="Proteomes" id="UP000531950">
    <property type="component" value="Unassembled WGS sequence"/>
</dbReference>
<dbReference type="InterPro" id="IPR037883">
    <property type="entry name" value="Knr4/Smi1-like_sf"/>
</dbReference>
<evidence type="ECO:0000313" key="2">
    <source>
        <dbReference type="EMBL" id="NWE12396.1"/>
    </source>
</evidence>
<dbReference type="SUPFAM" id="SSF160631">
    <property type="entry name" value="SMI1/KNR4-like"/>
    <property type="match status" value="1"/>
</dbReference>